<dbReference type="SMART" id="SM00369">
    <property type="entry name" value="LRR_TYP"/>
    <property type="match status" value="10"/>
</dbReference>
<dbReference type="Gene3D" id="3.80.10.10">
    <property type="entry name" value="Ribonuclease Inhibitor"/>
    <property type="match status" value="4"/>
</dbReference>
<dbReference type="InterPro" id="IPR001611">
    <property type="entry name" value="Leu-rich_rpt"/>
</dbReference>
<dbReference type="GO" id="GO:0009791">
    <property type="term" value="P:post-embryonic development"/>
    <property type="evidence" value="ECO:0007669"/>
    <property type="project" value="UniProtKB-ARBA"/>
</dbReference>
<dbReference type="InterPro" id="IPR055414">
    <property type="entry name" value="LRR_R13L4/SHOC2-like"/>
</dbReference>
<dbReference type="GO" id="GO:0006952">
    <property type="term" value="P:defense response"/>
    <property type="evidence" value="ECO:0007669"/>
    <property type="project" value="UniProtKB-ARBA"/>
</dbReference>
<dbReference type="Proteomes" id="UP000594263">
    <property type="component" value="Unplaced"/>
</dbReference>
<evidence type="ECO:0000313" key="12">
    <source>
        <dbReference type="Proteomes" id="UP000594263"/>
    </source>
</evidence>
<keyword evidence="7 9" id="KW-0472">Membrane</keyword>
<dbReference type="PANTHER" id="PTHR27008">
    <property type="entry name" value="OS04G0122200 PROTEIN"/>
    <property type="match status" value="1"/>
</dbReference>
<evidence type="ECO:0000256" key="7">
    <source>
        <dbReference type="ARBA" id="ARBA00023136"/>
    </source>
</evidence>
<reference evidence="11" key="1">
    <citation type="submission" date="2021-01" db="UniProtKB">
        <authorList>
            <consortium name="EnsemblPlants"/>
        </authorList>
    </citation>
    <scope>IDENTIFICATION</scope>
</reference>
<feature type="domain" description="Protein kinase" evidence="10">
    <location>
        <begin position="694"/>
        <end position="964"/>
    </location>
</feature>
<dbReference type="GO" id="GO:0016020">
    <property type="term" value="C:membrane"/>
    <property type="evidence" value="ECO:0007669"/>
    <property type="project" value="UniProtKB-SubCell"/>
</dbReference>
<evidence type="ECO:0000256" key="5">
    <source>
        <dbReference type="ARBA" id="ARBA00022737"/>
    </source>
</evidence>
<dbReference type="InterPro" id="IPR000719">
    <property type="entry name" value="Prot_kinase_dom"/>
</dbReference>
<feature type="transmembrane region" description="Helical" evidence="9">
    <location>
        <begin position="632"/>
        <end position="656"/>
    </location>
</feature>
<dbReference type="InterPro" id="IPR032675">
    <property type="entry name" value="LRR_dom_sf"/>
</dbReference>
<dbReference type="EnsemblPlants" id="Kaladp0095s0510.2.v1.1">
    <property type="protein sequence ID" value="Kaladp0095s0510.2.v1.1"/>
    <property type="gene ID" value="Kaladp0095s0510.v1.1"/>
</dbReference>
<protein>
    <recommendedName>
        <fullName evidence="10">Protein kinase domain-containing protein</fullName>
    </recommendedName>
</protein>
<dbReference type="InterPro" id="IPR013210">
    <property type="entry name" value="LRR_N_plant-typ"/>
</dbReference>
<dbReference type="SUPFAM" id="SSF52047">
    <property type="entry name" value="RNI-like"/>
    <property type="match status" value="1"/>
</dbReference>
<evidence type="ECO:0000256" key="1">
    <source>
        <dbReference type="ARBA" id="ARBA00004167"/>
    </source>
</evidence>
<dbReference type="SUPFAM" id="SSF52058">
    <property type="entry name" value="L domain-like"/>
    <property type="match status" value="1"/>
</dbReference>
<dbReference type="OMA" id="HIDTWID"/>
<evidence type="ECO:0000313" key="11">
    <source>
        <dbReference type="EnsemblPlants" id="Kaladp0095s0510.1.v1.1"/>
    </source>
</evidence>
<dbReference type="PANTHER" id="PTHR27008:SF590">
    <property type="entry name" value="PROTEIN KINASE DOMAIN-CONTAINING PROTEIN"/>
    <property type="match status" value="1"/>
</dbReference>
<dbReference type="Gramene" id="Kaladp0095s0510.2.v1.1">
    <property type="protein sequence ID" value="Kaladp0095s0510.2.v1.1"/>
    <property type="gene ID" value="Kaladp0095s0510.v1.1"/>
</dbReference>
<dbReference type="Gramene" id="Kaladp0095s0510.1.v1.1">
    <property type="protein sequence ID" value="Kaladp0095s0510.1.v1.1"/>
    <property type="gene ID" value="Kaladp0095s0510.v1.1"/>
</dbReference>
<dbReference type="Pfam" id="PF13855">
    <property type="entry name" value="LRR_8"/>
    <property type="match status" value="3"/>
</dbReference>
<keyword evidence="3 9" id="KW-0812">Transmembrane</keyword>
<proteinExistence type="predicted"/>
<dbReference type="Pfam" id="PF00560">
    <property type="entry name" value="LRR_1"/>
    <property type="match status" value="3"/>
</dbReference>
<dbReference type="Gene3D" id="1.10.510.10">
    <property type="entry name" value="Transferase(Phosphotransferase) domain 1"/>
    <property type="match status" value="1"/>
</dbReference>
<dbReference type="GO" id="GO:0005524">
    <property type="term" value="F:ATP binding"/>
    <property type="evidence" value="ECO:0007669"/>
    <property type="project" value="InterPro"/>
</dbReference>
<keyword evidence="2" id="KW-0433">Leucine-rich repeat</keyword>
<evidence type="ECO:0000256" key="2">
    <source>
        <dbReference type="ARBA" id="ARBA00022614"/>
    </source>
</evidence>
<evidence type="ECO:0000256" key="3">
    <source>
        <dbReference type="ARBA" id="ARBA00022692"/>
    </source>
</evidence>
<dbReference type="FunFam" id="3.80.10.10:FF:000726">
    <property type="entry name" value="Probably inactive leucine-rich repeat receptor-like protein kinase"/>
    <property type="match status" value="1"/>
</dbReference>
<keyword evidence="5" id="KW-0677">Repeat</keyword>
<dbReference type="SUPFAM" id="SSF56112">
    <property type="entry name" value="Protein kinase-like (PK-like)"/>
    <property type="match status" value="1"/>
</dbReference>
<dbReference type="GO" id="GO:0004672">
    <property type="term" value="F:protein kinase activity"/>
    <property type="evidence" value="ECO:0007669"/>
    <property type="project" value="InterPro"/>
</dbReference>
<name>A0A7N1A470_KALFE</name>
<dbReference type="EnsemblPlants" id="Kaladp0095s0510.1.v1.1">
    <property type="protein sequence ID" value="Kaladp0095s0510.1.v1.1"/>
    <property type="gene ID" value="Kaladp0095s0510.v1.1"/>
</dbReference>
<evidence type="ECO:0000256" key="4">
    <source>
        <dbReference type="ARBA" id="ARBA00022729"/>
    </source>
</evidence>
<dbReference type="PROSITE" id="PS50011">
    <property type="entry name" value="PROTEIN_KINASE_DOM"/>
    <property type="match status" value="1"/>
</dbReference>
<keyword evidence="6 9" id="KW-1133">Transmembrane helix</keyword>
<dbReference type="Pfam" id="PF08263">
    <property type="entry name" value="LRRNT_2"/>
    <property type="match status" value="1"/>
</dbReference>
<comment type="subcellular location">
    <subcellularLocation>
        <location evidence="1">Membrane</location>
        <topology evidence="1">Single-pass membrane protein</topology>
    </subcellularLocation>
</comment>
<dbReference type="FunFam" id="3.80.10.10:FF:000453">
    <property type="entry name" value="Leucine-rich receptor-like protein kinase family protein"/>
    <property type="match status" value="1"/>
</dbReference>
<dbReference type="AlphaFoldDB" id="A0A7N1A470"/>
<evidence type="ECO:0000256" key="6">
    <source>
        <dbReference type="ARBA" id="ARBA00022989"/>
    </source>
</evidence>
<dbReference type="PRINTS" id="PR00019">
    <property type="entry name" value="LEURICHRPT"/>
</dbReference>
<keyword evidence="8" id="KW-0325">Glycoprotein</keyword>
<sequence>MERVGARERRESFLPLQLLVVILTSLGLGASRADELRALTAFRAAAALPDWNSSAPFCSWGGITCREVAAGSFRVTRIDLPGRNLTGKLAAEIFTNLSFLESVDLSNNSLVGDIPAAVFSCASLRHLNMSSNNLTGPVPPVAVTGLETLDLANNALTGEIPVSVGLFAKLKYIDIGGNLLSGKVPETLANMTSLEVLILAGNQLVGRVPSGLRRMKKLRFLYLGYNYFSGEIPGEIGELSSLSHLDLVFNNLTGSIPWSVGNLTNLKYLFLYQNRFTGSIPESLYGLNKLVSLDLSDNSLSGGVPELLAQLEELEILQLFSNKFSGKIPTAVARLPRLRVLQLWDNKFTGEIPGELGKRSNLTVLDLSTNFLTEAIPEHLCRKSQLSKLILFSNSLRGEIPKGLSRCRTLSRVRLENNSLSGEVPGEFWKLPLVYYLDVSGNKLSGLISEVKWDMPSLMVAKLGRNKFSGGLPESFGSEVIQTVDLSGNDLSGAIPGSFGNLSKLVQLRLGDNKLSGSIPGQLSFCSELVYLDLSRNQLSGQIPPSISALEVLSELDLSENELSGEIPPSLCEMDSLVKVNVSHNHLHGSLPQGGPFLAIEASAVGGNDLCDPRPKTNGLRRCTNPKSRTQWWIFVFGAVIALLLMVLVFSLVVFIRRRNGLEPRRVESEDGLWEVQFFDAESSKSITIDDILSREHSVVARGANWSSYKGKSKKSGREFMVTHWSGLSSFSTILWTALTELGRARNQQAVKMIGICRSEIDGCLILHECGDGSRKLCEILHSMGWSDRMKLARGLAKALQAVHSCTNVPIIDLCPEMITVDDDSEPYLHILLPGVHDSKPDHDQALNSPSRTALSSVAESKREDVYSFGIILIVLVSGRFPSDSKLGPSQKTIAEWARDGFSDPCNLAWMDRRMAETVVRGELEDVMKLGLRCAAKDPAERPSAAEVYKMLDSIEQLVVDLYLEARKDSWEHVKHSSAF</sequence>
<keyword evidence="12" id="KW-1185">Reference proteome</keyword>
<keyword evidence="4" id="KW-0732">Signal</keyword>
<dbReference type="GO" id="GO:0051707">
    <property type="term" value="P:response to other organism"/>
    <property type="evidence" value="ECO:0007669"/>
    <property type="project" value="UniProtKB-ARBA"/>
</dbReference>
<organism evidence="11 12">
    <name type="scientific">Kalanchoe fedtschenkoi</name>
    <name type="common">Lavender scallops</name>
    <name type="synonym">South American air plant</name>
    <dbReference type="NCBI Taxonomy" id="63787"/>
    <lineage>
        <taxon>Eukaryota</taxon>
        <taxon>Viridiplantae</taxon>
        <taxon>Streptophyta</taxon>
        <taxon>Embryophyta</taxon>
        <taxon>Tracheophyta</taxon>
        <taxon>Spermatophyta</taxon>
        <taxon>Magnoliopsida</taxon>
        <taxon>eudicotyledons</taxon>
        <taxon>Gunneridae</taxon>
        <taxon>Pentapetalae</taxon>
        <taxon>Saxifragales</taxon>
        <taxon>Crassulaceae</taxon>
        <taxon>Kalanchoe</taxon>
    </lineage>
</organism>
<dbReference type="InterPro" id="IPR003591">
    <property type="entry name" value="Leu-rich_rpt_typical-subtyp"/>
</dbReference>
<dbReference type="Pfam" id="PF23598">
    <property type="entry name" value="LRR_14"/>
    <property type="match status" value="1"/>
</dbReference>
<evidence type="ECO:0000256" key="8">
    <source>
        <dbReference type="ARBA" id="ARBA00023180"/>
    </source>
</evidence>
<dbReference type="InterPro" id="IPR051809">
    <property type="entry name" value="Plant_receptor-like_S/T_kinase"/>
</dbReference>
<accession>A0A7N1A470</accession>
<dbReference type="InterPro" id="IPR011009">
    <property type="entry name" value="Kinase-like_dom_sf"/>
</dbReference>
<dbReference type="FunFam" id="3.80.10.10:FF:000400">
    <property type="entry name" value="Nuclear pore complex protein NUP107"/>
    <property type="match status" value="1"/>
</dbReference>
<evidence type="ECO:0000256" key="9">
    <source>
        <dbReference type="SAM" id="Phobius"/>
    </source>
</evidence>
<evidence type="ECO:0000259" key="10">
    <source>
        <dbReference type="PROSITE" id="PS50011"/>
    </source>
</evidence>